<proteinExistence type="predicted"/>
<comment type="caution">
    <text evidence="2">The sequence shown here is derived from an EMBL/GenBank/DDBJ whole genome shotgun (WGS) entry which is preliminary data.</text>
</comment>
<feature type="region of interest" description="Disordered" evidence="1">
    <location>
        <begin position="78"/>
        <end position="116"/>
    </location>
</feature>
<sequence length="116" mass="12725">MRQTYLAARGALRPGGSPHGQKSGPRAGWGLAVAVRREFFRGETLRRETPALPVEDWRYGGSHEALRGPVLVAVLGRPPHLPGQGRPGWTALSRLPTGRARAPDGRHHRRTEGETR</sequence>
<evidence type="ECO:0000313" key="3">
    <source>
        <dbReference type="Proteomes" id="UP000610124"/>
    </source>
</evidence>
<dbReference type="EMBL" id="BMUB01000020">
    <property type="protein sequence ID" value="GGU98296.1"/>
    <property type="molecule type" value="Genomic_DNA"/>
</dbReference>
<feature type="compositionally biased region" description="Basic and acidic residues" evidence="1">
    <location>
        <begin position="101"/>
        <end position="116"/>
    </location>
</feature>
<feature type="region of interest" description="Disordered" evidence="1">
    <location>
        <begin position="1"/>
        <end position="27"/>
    </location>
</feature>
<evidence type="ECO:0000256" key="1">
    <source>
        <dbReference type="SAM" id="MobiDB-lite"/>
    </source>
</evidence>
<reference evidence="2" key="1">
    <citation type="journal article" date="2014" name="Int. J. Syst. Evol. Microbiol.">
        <title>Complete genome sequence of Corynebacterium casei LMG S-19264T (=DSM 44701T), isolated from a smear-ripened cheese.</title>
        <authorList>
            <consortium name="US DOE Joint Genome Institute (JGI-PGF)"/>
            <person name="Walter F."/>
            <person name="Albersmeier A."/>
            <person name="Kalinowski J."/>
            <person name="Ruckert C."/>
        </authorList>
    </citation>
    <scope>NUCLEOTIDE SEQUENCE</scope>
    <source>
        <strain evidence="2">JCM 4434</strain>
    </source>
</reference>
<organism evidence="2 3">
    <name type="scientific">Kitasatospora aureofaciens</name>
    <name type="common">Streptomyces aureofaciens</name>
    <dbReference type="NCBI Taxonomy" id="1894"/>
    <lineage>
        <taxon>Bacteria</taxon>
        <taxon>Bacillati</taxon>
        <taxon>Actinomycetota</taxon>
        <taxon>Actinomycetes</taxon>
        <taxon>Kitasatosporales</taxon>
        <taxon>Streptomycetaceae</taxon>
        <taxon>Kitasatospora</taxon>
    </lineage>
</organism>
<reference evidence="2" key="2">
    <citation type="submission" date="2020-09" db="EMBL/GenBank/DDBJ databases">
        <authorList>
            <person name="Sun Q."/>
            <person name="Ohkuma M."/>
        </authorList>
    </citation>
    <scope>NUCLEOTIDE SEQUENCE</scope>
    <source>
        <strain evidence="2">JCM 4434</strain>
    </source>
</reference>
<accession>A0A8H9HXP7</accession>
<gene>
    <name evidence="2" type="ORF">GCM10010502_60860</name>
</gene>
<name>A0A8H9HXP7_KITAU</name>
<dbReference type="AlphaFoldDB" id="A0A8H9HXP7"/>
<evidence type="ECO:0000313" key="2">
    <source>
        <dbReference type="EMBL" id="GGU98296.1"/>
    </source>
</evidence>
<protein>
    <submittedName>
        <fullName evidence="2">Uncharacterized protein</fullName>
    </submittedName>
</protein>
<dbReference type="Proteomes" id="UP000610124">
    <property type="component" value="Unassembled WGS sequence"/>
</dbReference>